<accession>A0ACC2REX2</accession>
<proteinExistence type="predicted"/>
<name>A0ACC2REX2_9FUNG</name>
<keyword evidence="2" id="KW-1185">Reference proteome</keyword>
<reference evidence="1" key="1">
    <citation type="submission" date="2022-04" db="EMBL/GenBank/DDBJ databases">
        <title>Genome of the entomopathogenic fungus Entomophthora muscae.</title>
        <authorList>
            <person name="Elya C."/>
            <person name="Lovett B.R."/>
            <person name="Lee E."/>
            <person name="Macias A.M."/>
            <person name="Hajek A.E."/>
            <person name="De Bivort B.L."/>
            <person name="Kasson M.T."/>
            <person name="De Fine Licht H.H."/>
            <person name="Stajich J.E."/>
        </authorList>
    </citation>
    <scope>NUCLEOTIDE SEQUENCE</scope>
    <source>
        <strain evidence="1">Berkeley</strain>
    </source>
</reference>
<organism evidence="1 2">
    <name type="scientific">Entomophthora muscae</name>
    <dbReference type="NCBI Taxonomy" id="34485"/>
    <lineage>
        <taxon>Eukaryota</taxon>
        <taxon>Fungi</taxon>
        <taxon>Fungi incertae sedis</taxon>
        <taxon>Zoopagomycota</taxon>
        <taxon>Entomophthoromycotina</taxon>
        <taxon>Entomophthoromycetes</taxon>
        <taxon>Entomophthorales</taxon>
        <taxon>Entomophthoraceae</taxon>
        <taxon>Entomophthora</taxon>
    </lineage>
</organism>
<dbReference type="EMBL" id="QTSX02007369">
    <property type="protein sequence ID" value="KAJ9048578.1"/>
    <property type="molecule type" value="Genomic_DNA"/>
</dbReference>
<evidence type="ECO:0000313" key="2">
    <source>
        <dbReference type="Proteomes" id="UP001165960"/>
    </source>
</evidence>
<evidence type="ECO:0000313" key="1">
    <source>
        <dbReference type="EMBL" id="KAJ9048578.1"/>
    </source>
</evidence>
<gene>
    <name evidence="1" type="ORF">DSO57_1033697</name>
</gene>
<dbReference type="Proteomes" id="UP001165960">
    <property type="component" value="Unassembled WGS sequence"/>
</dbReference>
<comment type="caution">
    <text evidence="1">The sequence shown here is derived from an EMBL/GenBank/DDBJ whole genome shotgun (WGS) entry which is preliminary data.</text>
</comment>
<protein>
    <submittedName>
        <fullName evidence="1">Uncharacterized protein</fullName>
    </submittedName>
</protein>
<sequence length="256" mass="27087">MAATGGPRTTLTTEATNAKVLSFPVLLAKPKARPAPSPQLSFGQTPSQTTTTRVTTETTAEIDPSLQSATAPQSVALSPSQLPRKLLLLSKELLAPLLSWSATWTPKPIQLIYASASVILVSLSKSPYSMTSTAAALATLRSSTGRRRRHKQLSTECITLSPITALLSFSSNLTRSPLGRSLLLVKSPGLLQHLRLAEPPRGLAVALTGLTCQRSHMTDQPDGILVANLLIPLYASAPCILPPYSSSPLPPTSYAC</sequence>